<dbReference type="InterPro" id="IPR010982">
    <property type="entry name" value="Lambda_DNA-bd_dom_sf"/>
</dbReference>
<keyword evidence="3" id="KW-1185">Reference proteome</keyword>
<dbReference type="PROSITE" id="PS50943">
    <property type="entry name" value="HTH_CROC1"/>
    <property type="match status" value="1"/>
</dbReference>
<reference evidence="2 3" key="1">
    <citation type="submission" date="2021-01" db="EMBL/GenBank/DDBJ databases">
        <title>Whole genome shotgun sequence of Actinoplanes humidus NBRC 14915.</title>
        <authorList>
            <person name="Komaki H."/>
            <person name="Tamura T."/>
        </authorList>
    </citation>
    <scope>NUCLEOTIDE SEQUENCE [LARGE SCALE GENOMIC DNA]</scope>
    <source>
        <strain evidence="2 3">NBRC 14915</strain>
    </source>
</reference>
<dbReference type="EMBL" id="BOMN01000162">
    <property type="protein sequence ID" value="GIE26932.1"/>
    <property type="molecule type" value="Genomic_DNA"/>
</dbReference>
<dbReference type="Gene3D" id="1.10.260.40">
    <property type="entry name" value="lambda repressor-like DNA-binding domains"/>
    <property type="match status" value="1"/>
</dbReference>
<dbReference type="InterPro" id="IPR001387">
    <property type="entry name" value="Cro/C1-type_HTH"/>
</dbReference>
<dbReference type="SMART" id="SM00530">
    <property type="entry name" value="HTH_XRE"/>
    <property type="match status" value="1"/>
</dbReference>
<dbReference type="Pfam" id="PF13560">
    <property type="entry name" value="HTH_31"/>
    <property type="match status" value="1"/>
</dbReference>
<dbReference type="SUPFAM" id="SSF47413">
    <property type="entry name" value="lambda repressor-like DNA-binding domains"/>
    <property type="match status" value="1"/>
</dbReference>
<evidence type="ECO:0000259" key="1">
    <source>
        <dbReference type="PROSITE" id="PS50943"/>
    </source>
</evidence>
<evidence type="ECO:0000313" key="3">
    <source>
        <dbReference type="Proteomes" id="UP000603200"/>
    </source>
</evidence>
<comment type="caution">
    <text evidence="2">The sequence shown here is derived from an EMBL/GenBank/DDBJ whole genome shotgun (WGS) entry which is preliminary data.</text>
</comment>
<feature type="domain" description="HTH cro/C1-type" evidence="1">
    <location>
        <begin position="26"/>
        <end position="80"/>
    </location>
</feature>
<organism evidence="2 3">
    <name type="scientific">Winogradskya humida</name>
    <dbReference type="NCBI Taxonomy" id="113566"/>
    <lineage>
        <taxon>Bacteria</taxon>
        <taxon>Bacillati</taxon>
        <taxon>Actinomycetota</taxon>
        <taxon>Actinomycetes</taxon>
        <taxon>Micromonosporales</taxon>
        <taxon>Micromonosporaceae</taxon>
        <taxon>Winogradskya</taxon>
    </lineage>
</organism>
<gene>
    <name evidence="2" type="ORF">Ahu01nite_100340</name>
</gene>
<sequence>MPTVMSSGPDSVGRPDVARELLGRLLRLLRESRNVSRADAGRFIGCSDPKISRIELADTTVKETDLERLLDLYEVTDTKQRQAILRLASLLNVRQWWHDYRDVLPGWLCSYLVLESLAEHIRTYETWFVPGLLQTPAYAEAVVRLRHHSEDEVHRRVEARMERRSRVLPRSKPKLWAVIDEAALTLEVAKPSVMREQIDFLIRVTARDRIPIQILPTGLAAASAGGMSFSMLRLPIDQLSDIVYLEQIDSAIFFDSAQESDAYRAVWHRLTHAARKPEKTMPFLQRARDALG</sequence>
<name>A0ABQ4A9B6_9ACTN</name>
<dbReference type="Pfam" id="PF19054">
    <property type="entry name" value="DUF5753"/>
    <property type="match status" value="1"/>
</dbReference>
<accession>A0ABQ4A9B6</accession>
<dbReference type="InterPro" id="IPR043917">
    <property type="entry name" value="DUF5753"/>
</dbReference>
<dbReference type="RefSeq" id="WP_203843827.1">
    <property type="nucleotide sequence ID" value="NZ_BAAATV010000053.1"/>
</dbReference>
<evidence type="ECO:0000313" key="2">
    <source>
        <dbReference type="EMBL" id="GIE26932.1"/>
    </source>
</evidence>
<dbReference type="Proteomes" id="UP000603200">
    <property type="component" value="Unassembled WGS sequence"/>
</dbReference>
<protein>
    <submittedName>
        <fullName evidence="2">Transcriptional regulator</fullName>
    </submittedName>
</protein>
<proteinExistence type="predicted"/>